<name>A0ABP0PZ51_9DINO</name>
<reference evidence="2 3" key="1">
    <citation type="submission" date="2024-02" db="EMBL/GenBank/DDBJ databases">
        <authorList>
            <person name="Chen Y."/>
            <person name="Shah S."/>
            <person name="Dougan E. K."/>
            <person name="Thang M."/>
            <person name="Chan C."/>
        </authorList>
    </citation>
    <scope>NUCLEOTIDE SEQUENCE [LARGE SCALE GENOMIC DNA]</scope>
</reference>
<feature type="region of interest" description="Disordered" evidence="1">
    <location>
        <begin position="18"/>
        <end position="92"/>
    </location>
</feature>
<organism evidence="2 3">
    <name type="scientific">Durusdinium trenchii</name>
    <dbReference type="NCBI Taxonomy" id="1381693"/>
    <lineage>
        <taxon>Eukaryota</taxon>
        <taxon>Sar</taxon>
        <taxon>Alveolata</taxon>
        <taxon>Dinophyceae</taxon>
        <taxon>Suessiales</taxon>
        <taxon>Symbiodiniaceae</taxon>
        <taxon>Durusdinium</taxon>
    </lineage>
</organism>
<evidence type="ECO:0000313" key="2">
    <source>
        <dbReference type="EMBL" id="CAK9081061.1"/>
    </source>
</evidence>
<dbReference type="Proteomes" id="UP001642464">
    <property type="component" value="Unassembled WGS sequence"/>
</dbReference>
<feature type="compositionally biased region" description="Basic and acidic residues" evidence="1">
    <location>
        <begin position="62"/>
        <end position="92"/>
    </location>
</feature>
<comment type="caution">
    <text evidence="2">The sequence shown here is derived from an EMBL/GenBank/DDBJ whole genome shotgun (WGS) entry which is preliminary data.</text>
</comment>
<evidence type="ECO:0000256" key="1">
    <source>
        <dbReference type="SAM" id="MobiDB-lite"/>
    </source>
</evidence>
<feature type="non-terminal residue" evidence="2">
    <location>
        <position position="1"/>
    </location>
</feature>
<protein>
    <submittedName>
        <fullName evidence="2">Uncharacterized protein</fullName>
    </submittedName>
</protein>
<feature type="non-terminal residue" evidence="2">
    <location>
        <position position="92"/>
    </location>
</feature>
<dbReference type="EMBL" id="CAXAMM010038797">
    <property type="protein sequence ID" value="CAK9081061.1"/>
    <property type="molecule type" value="Genomic_DNA"/>
</dbReference>
<gene>
    <name evidence="2" type="ORF">SCF082_LOCUS38620</name>
</gene>
<evidence type="ECO:0000313" key="3">
    <source>
        <dbReference type="Proteomes" id="UP001642464"/>
    </source>
</evidence>
<accession>A0ABP0PZ51</accession>
<proteinExistence type="predicted"/>
<sequence length="92" mass="10609">RWKYNSKIWKHWYEVEETGELSNSTTNIKREEDQRPASSPGPLRIKKLRLKPPAVNGPEAGESDKEHGESPERSNEKDSVAEVEKEDHIFGH</sequence>
<keyword evidence="3" id="KW-1185">Reference proteome</keyword>